<dbReference type="PANTHER" id="PTHR37804">
    <property type="entry name" value="CDAA REGULATORY PROTEIN CDAR"/>
    <property type="match status" value="1"/>
</dbReference>
<dbReference type="Gene3D" id="2.170.120.30">
    <property type="match status" value="1"/>
</dbReference>
<dbReference type="InterPro" id="IPR053154">
    <property type="entry name" value="c-di-AMP_regulator"/>
</dbReference>
<dbReference type="PANTHER" id="PTHR37804:SF1">
    <property type="entry name" value="CDAA REGULATORY PROTEIN CDAR"/>
    <property type="match status" value="1"/>
</dbReference>
<name>A0A2C8F6E1_9BACT</name>
<dbReference type="Pfam" id="PF07949">
    <property type="entry name" value="YbbR"/>
    <property type="match status" value="1"/>
</dbReference>
<dbReference type="InterPro" id="IPR012505">
    <property type="entry name" value="YbbR"/>
</dbReference>
<proteinExistence type="predicted"/>
<sequence>MLWGADMFKNWSTMVLAIALAIFTWFLVTGREVVEAWLEMPVVMTNPPEGMIIEDGLVDKIQVRLRGPKGLVDSLSSQHLTYSLDVSKLKIGQQVLDIDVDSLPLTASYEIIEVKPNRLKLMVDRRVAKKIPLEAAWAGTLPPDYKLLEVLASPPIVELKGPETKLRKINKARVVLEESFEEDVPASWAADVGIDLDEDITASPAQVHVEAFFGPKTRDIWVKLPLKVSAPKGVDASVEQSFVRLHIEGPVFLFRNNEFRKSMEAMLTVGPNVKPGTFELDYGVVLPEGCRLLKKNPEMVRTIIKK</sequence>
<evidence type="ECO:0000313" key="1">
    <source>
        <dbReference type="EMBL" id="SOB58072.1"/>
    </source>
</evidence>
<reference evidence="2" key="1">
    <citation type="submission" date="2017-09" db="EMBL/GenBank/DDBJ databases">
        <authorList>
            <person name="Regsiter A."/>
            <person name="William W."/>
        </authorList>
    </citation>
    <scope>NUCLEOTIDE SEQUENCE [LARGE SCALE GENOMIC DNA]</scope>
    <source>
        <strain evidence="2">500-1</strain>
    </source>
</reference>
<protein>
    <submittedName>
        <fullName evidence="1">YbbR family protein</fullName>
    </submittedName>
</protein>
<evidence type="ECO:0000313" key="2">
    <source>
        <dbReference type="Proteomes" id="UP000219215"/>
    </source>
</evidence>
<organism evidence="1 2">
    <name type="scientific">Pseudodesulfovibrio profundus</name>
    <dbReference type="NCBI Taxonomy" id="57320"/>
    <lineage>
        <taxon>Bacteria</taxon>
        <taxon>Pseudomonadati</taxon>
        <taxon>Thermodesulfobacteriota</taxon>
        <taxon>Desulfovibrionia</taxon>
        <taxon>Desulfovibrionales</taxon>
        <taxon>Desulfovibrionaceae</taxon>
    </lineage>
</organism>
<dbReference type="KEGG" id="pprf:DPRO_1187"/>
<dbReference type="Proteomes" id="UP000219215">
    <property type="component" value="Chromosome DPRO"/>
</dbReference>
<dbReference type="EMBL" id="LT907975">
    <property type="protein sequence ID" value="SOB58072.1"/>
    <property type="molecule type" value="Genomic_DNA"/>
</dbReference>
<accession>A0A2C8F6E1</accession>
<keyword evidence="2" id="KW-1185">Reference proteome</keyword>
<gene>
    <name evidence="1" type="ORF">DPRO_1187</name>
</gene>
<dbReference type="Gene3D" id="2.170.120.40">
    <property type="entry name" value="YbbR-like domain"/>
    <property type="match status" value="1"/>
</dbReference>
<dbReference type="AlphaFoldDB" id="A0A2C8F6E1"/>